<keyword evidence="2" id="KW-1185">Reference proteome</keyword>
<accession>A0ACB5T041</accession>
<gene>
    <name evidence="1" type="ORF">Amon02_000317200</name>
</gene>
<evidence type="ECO:0000313" key="1">
    <source>
        <dbReference type="EMBL" id="GME77790.1"/>
    </source>
</evidence>
<proteinExistence type="predicted"/>
<dbReference type="EMBL" id="BSXS01001969">
    <property type="protein sequence ID" value="GME77790.1"/>
    <property type="molecule type" value="Genomic_DNA"/>
</dbReference>
<organism evidence="1 2">
    <name type="scientific">Ambrosiozyma monospora</name>
    <name type="common">Yeast</name>
    <name type="synonym">Endomycopsis monosporus</name>
    <dbReference type="NCBI Taxonomy" id="43982"/>
    <lineage>
        <taxon>Eukaryota</taxon>
        <taxon>Fungi</taxon>
        <taxon>Dikarya</taxon>
        <taxon>Ascomycota</taxon>
        <taxon>Saccharomycotina</taxon>
        <taxon>Pichiomycetes</taxon>
        <taxon>Pichiales</taxon>
        <taxon>Pichiaceae</taxon>
        <taxon>Ambrosiozyma</taxon>
    </lineage>
</organism>
<dbReference type="Proteomes" id="UP001165064">
    <property type="component" value="Unassembled WGS sequence"/>
</dbReference>
<sequence>MAQDSQTPNTSPSSDVQSQQKVQQETASPSQQQSHNPQSQQQQDGQHKLDLKLQEQAFDSICKEQLRKIKQQERKIEELNLIIKKNEIRIEQLKEKKIAKAREIKHFKAREKRRLKNQQRLCQENKNKINNNDNNNNTPLDRVNYLGQQQRQQPQIIQTAQQQPQIIQMQFQTGPLSVWQIPHPGPPVGYINSQYHPHFQQQQQQQQQKQKQRQRPVCCL</sequence>
<evidence type="ECO:0000313" key="2">
    <source>
        <dbReference type="Proteomes" id="UP001165064"/>
    </source>
</evidence>
<protein>
    <submittedName>
        <fullName evidence="1">Unnamed protein product</fullName>
    </submittedName>
</protein>
<comment type="caution">
    <text evidence="1">The sequence shown here is derived from an EMBL/GenBank/DDBJ whole genome shotgun (WGS) entry which is preliminary data.</text>
</comment>
<reference evidence="1" key="1">
    <citation type="submission" date="2023-04" db="EMBL/GenBank/DDBJ databases">
        <title>Ambrosiozyma monospora NBRC 10751.</title>
        <authorList>
            <person name="Ichikawa N."/>
            <person name="Sato H."/>
            <person name="Tonouchi N."/>
        </authorList>
    </citation>
    <scope>NUCLEOTIDE SEQUENCE</scope>
    <source>
        <strain evidence="1">NBRC 10751</strain>
    </source>
</reference>
<name>A0ACB5T041_AMBMO</name>